<evidence type="ECO:0000256" key="2">
    <source>
        <dbReference type="ARBA" id="ARBA00004613"/>
    </source>
</evidence>
<evidence type="ECO:0000256" key="4">
    <source>
        <dbReference type="ARBA" id="ARBA00016244"/>
    </source>
</evidence>
<dbReference type="InterPro" id="IPR001444">
    <property type="entry name" value="Flag_bb_rod_N"/>
</dbReference>
<dbReference type="PANTHER" id="PTHR30033">
    <property type="entry name" value="FLAGELLAR HOOK-ASSOCIATED PROTEIN 1"/>
    <property type="match status" value="1"/>
</dbReference>
<protein>
    <recommendedName>
        <fullName evidence="4">Flagellar hook-associated protein 1</fullName>
    </recommendedName>
</protein>
<dbReference type="GO" id="GO:0009424">
    <property type="term" value="C:bacterial-type flagellum hook"/>
    <property type="evidence" value="ECO:0007669"/>
    <property type="project" value="InterPro"/>
</dbReference>
<keyword evidence="10" id="KW-0966">Cell projection</keyword>
<dbReference type="GO" id="GO:0044780">
    <property type="term" value="P:bacterial-type flagellum assembly"/>
    <property type="evidence" value="ECO:0007669"/>
    <property type="project" value="InterPro"/>
</dbReference>
<dbReference type="Pfam" id="PF22638">
    <property type="entry name" value="FlgK_D1"/>
    <property type="match status" value="1"/>
</dbReference>
<evidence type="ECO:0000313" key="10">
    <source>
        <dbReference type="EMBL" id="GIG76152.1"/>
    </source>
</evidence>
<dbReference type="GO" id="GO:0005198">
    <property type="term" value="F:structural molecule activity"/>
    <property type="evidence" value="ECO:0007669"/>
    <property type="project" value="InterPro"/>
</dbReference>
<dbReference type="EMBL" id="BONU01000045">
    <property type="protein sequence ID" value="GIG76152.1"/>
    <property type="molecule type" value="Genomic_DNA"/>
</dbReference>
<feature type="domain" description="Flagellar basal-body/hook protein C-terminal" evidence="8">
    <location>
        <begin position="424"/>
        <end position="462"/>
    </location>
</feature>
<gene>
    <name evidence="10" type="primary">flgK</name>
    <name evidence="10" type="ORF">Pfl04_45560</name>
</gene>
<dbReference type="AlphaFoldDB" id="A0A8J3LNV9"/>
<evidence type="ECO:0000259" key="7">
    <source>
        <dbReference type="Pfam" id="PF00460"/>
    </source>
</evidence>
<evidence type="ECO:0000256" key="5">
    <source>
        <dbReference type="ARBA" id="ARBA00022525"/>
    </source>
</evidence>
<evidence type="ECO:0000313" key="11">
    <source>
        <dbReference type="Proteomes" id="UP000653674"/>
    </source>
</evidence>
<feature type="domain" description="Flagellar basal body rod protein N-terminal" evidence="7">
    <location>
        <begin position="10"/>
        <end position="36"/>
    </location>
</feature>
<organism evidence="10 11">
    <name type="scientific">Planosporangium flavigriseum</name>
    <dbReference type="NCBI Taxonomy" id="373681"/>
    <lineage>
        <taxon>Bacteria</taxon>
        <taxon>Bacillati</taxon>
        <taxon>Actinomycetota</taxon>
        <taxon>Actinomycetes</taxon>
        <taxon>Micromonosporales</taxon>
        <taxon>Micromonosporaceae</taxon>
        <taxon>Planosporangium</taxon>
    </lineage>
</organism>
<evidence type="ECO:0000256" key="1">
    <source>
        <dbReference type="ARBA" id="ARBA00004365"/>
    </source>
</evidence>
<accession>A0A8J3LNV9</accession>
<evidence type="ECO:0000256" key="6">
    <source>
        <dbReference type="ARBA" id="ARBA00023143"/>
    </source>
</evidence>
<dbReference type="Pfam" id="PF06429">
    <property type="entry name" value="Flg_bbr_C"/>
    <property type="match status" value="1"/>
</dbReference>
<evidence type="ECO:0000256" key="3">
    <source>
        <dbReference type="ARBA" id="ARBA00009677"/>
    </source>
</evidence>
<dbReference type="PANTHER" id="PTHR30033:SF1">
    <property type="entry name" value="FLAGELLAR HOOK-ASSOCIATED PROTEIN 1"/>
    <property type="match status" value="1"/>
</dbReference>
<dbReference type="GO" id="GO:0005576">
    <property type="term" value="C:extracellular region"/>
    <property type="evidence" value="ECO:0007669"/>
    <property type="project" value="UniProtKB-SubCell"/>
</dbReference>
<feature type="domain" description="Flagellar hook-associated protein FlgK helical" evidence="9">
    <location>
        <begin position="100"/>
        <end position="332"/>
    </location>
</feature>
<dbReference type="Pfam" id="PF00460">
    <property type="entry name" value="Flg_bb_rod"/>
    <property type="match status" value="1"/>
</dbReference>
<keyword evidence="5" id="KW-0964">Secreted</keyword>
<dbReference type="InterPro" id="IPR053927">
    <property type="entry name" value="FlgK_helical"/>
</dbReference>
<reference evidence="10" key="1">
    <citation type="submission" date="2021-01" db="EMBL/GenBank/DDBJ databases">
        <title>Whole genome shotgun sequence of Planosporangium flavigriseum NBRC 105377.</title>
        <authorList>
            <person name="Komaki H."/>
            <person name="Tamura T."/>
        </authorList>
    </citation>
    <scope>NUCLEOTIDE SEQUENCE</scope>
    <source>
        <strain evidence="10">NBRC 105377</strain>
    </source>
</reference>
<evidence type="ECO:0000259" key="8">
    <source>
        <dbReference type="Pfam" id="PF06429"/>
    </source>
</evidence>
<keyword evidence="10" id="KW-0969">Cilium</keyword>
<dbReference type="RefSeq" id="WP_168079347.1">
    <property type="nucleotide sequence ID" value="NZ_BAAAQJ010000004.1"/>
</dbReference>
<dbReference type="InterPro" id="IPR010930">
    <property type="entry name" value="Flg_bb/hook_C_dom"/>
</dbReference>
<dbReference type="Proteomes" id="UP000653674">
    <property type="component" value="Unassembled WGS sequence"/>
</dbReference>
<sequence>MSTFSGLSGALSALYSQRRGMDVTGQNIANANTEGYSRQRAEMQAMGGSPVPAMYSVSDGTSGGVTISGVPRIQDAFLEARGRVEHAQNTYLADQNRVFTNVQQAFGALSQVGLQTQLNELWGSWHDLANHPGDGAARNQVIARSQTVTDTLHATHNALSSLFETTREQFTAYATDVNNTAAQAAQLNQAVIRGTLAGLPVNELADQRDALVMHLAELTGASAVPRANGSLDVVLGGSSLVSGDVARQVAVYGAGSLDTMTPSSTVGLKWTDNNAQVIVPSGQLGSSMKAMNDIIPQYSQQLDDVAKTLANAVNAKHVAGYDLSGNTGASFFGTPGGVPVTAGNIAVLVTDPAKVAASGVSATGGNLDGSNADAIAGIGVTINGPDWKYRGLVANLGVDAQRAERLASMQDILTKDVDSSRQAQSGVNLDEEMTNLIAYQRAYQAASRVISTIDSTLDTLINRI</sequence>
<keyword evidence="11" id="KW-1185">Reference proteome</keyword>
<comment type="similarity">
    <text evidence="3">Belongs to the flagella basal body rod proteins family.</text>
</comment>
<proteinExistence type="inferred from homology"/>
<dbReference type="NCBIfam" id="TIGR02492">
    <property type="entry name" value="flgK_ends"/>
    <property type="match status" value="1"/>
</dbReference>
<evidence type="ECO:0000259" key="9">
    <source>
        <dbReference type="Pfam" id="PF22638"/>
    </source>
</evidence>
<keyword evidence="10" id="KW-0282">Flagellum</keyword>
<name>A0A8J3LNV9_9ACTN</name>
<dbReference type="SUPFAM" id="SSF64518">
    <property type="entry name" value="Phase 1 flagellin"/>
    <property type="match status" value="1"/>
</dbReference>
<keyword evidence="6" id="KW-0975">Bacterial flagellum</keyword>
<comment type="subcellular location">
    <subcellularLocation>
        <location evidence="1">Bacterial flagellum</location>
    </subcellularLocation>
    <subcellularLocation>
        <location evidence="2">Secreted</location>
    </subcellularLocation>
</comment>
<dbReference type="InterPro" id="IPR002371">
    <property type="entry name" value="FlgK"/>
</dbReference>
<comment type="caution">
    <text evidence="10">The sequence shown here is derived from an EMBL/GenBank/DDBJ whole genome shotgun (WGS) entry which is preliminary data.</text>
</comment>